<gene>
    <name evidence="2" type="ORF">KLO01_04840</name>
</gene>
<feature type="domain" description="NmrA-like" evidence="1">
    <location>
        <begin position="3"/>
        <end position="258"/>
    </location>
</feature>
<dbReference type="RefSeq" id="WP_147061956.1">
    <property type="nucleotide sequence ID" value="NZ_BAABDN010000001.1"/>
</dbReference>
<accession>A0A512SWX0</accession>
<dbReference type="Pfam" id="PF05368">
    <property type="entry name" value="NmrA"/>
    <property type="match status" value="1"/>
</dbReference>
<dbReference type="Gene3D" id="3.90.25.10">
    <property type="entry name" value="UDP-galactose 4-epimerase, domain 1"/>
    <property type="match status" value="1"/>
</dbReference>
<dbReference type="OrthoDB" id="4457504at2"/>
<organism evidence="2 3">
    <name type="scientific">Knoellia locipacati</name>
    <dbReference type="NCBI Taxonomy" id="882824"/>
    <lineage>
        <taxon>Bacteria</taxon>
        <taxon>Bacillati</taxon>
        <taxon>Actinomycetota</taxon>
        <taxon>Actinomycetes</taxon>
        <taxon>Micrococcales</taxon>
        <taxon>Intrasporangiaceae</taxon>
        <taxon>Knoellia</taxon>
    </lineage>
</organism>
<dbReference type="InterPro" id="IPR036291">
    <property type="entry name" value="NAD(P)-bd_dom_sf"/>
</dbReference>
<dbReference type="InterPro" id="IPR008030">
    <property type="entry name" value="NmrA-like"/>
</dbReference>
<protein>
    <submittedName>
        <fullName evidence="2">Epimerase</fullName>
    </submittedName>
</protein>
<dbReference type="InterPro" id="IPR051604">
    <property type="entry name" value="Ergot_Alk_Oxidoreductase"/>
</dbReference>
<evidence type="ECO:0000259" key="1">
    <source>
        <dbReference type="Pfam" id="PF05368"/>
    </source>
</evidence>
<reference evidence="2 3" key="1">
    <citation type="submission" date="2019-07" db="EMBL/GenBank/DDBJ databases">
        <title>Whole genome shotgun sequence of Knoellia locipacati NBRC 109775.</title>
        <authorList>
            <person name="Hosoyama A."/>
            <person name="Uohara A."/>
            <person name="Ohji S."/>
            <person name="Ichikawa N."/>
        </authorList>
    </citation>
    <scope>NUCLEOTIDE SEQUENCE [LARGE SCALE GENOMIC DNA]</scope>
    <source>
        <strain evidence="2 3">NBRC 109775</strain>
    </source>
</reference>
<name>A0A512SWX0_9MICO</name>
<evidence type="ECO:0000313" key="3">
    <source>
        <dbReference type="Proteomes" id="UP000321793"/>
    </source>
</evidence>
<proteinExistence type="predicted"/>
<evidence type="ECO:0000313" key="2">
    <source>
        <dbReference type="EMBL" id="GEQ12437.1"/>
    </source>
</evidence>
<dbReference type="Gene3D" id="3.40.50.720">
    <property type="entry name" value="NAD(P)-binding Rossmann-like Domain"/>
    <property type="match status" value="1"/>
</dbReference>
<dbReference type="PANTHER" id="PTHR43162:SF1">
    <property type="entry name" value="PRESTALK A DIFFERENTIATION PROTEIN A"/>
    <property type="match status" value="1"/>
</dbReference>
<sequence length="289" mass="30167">MTEVLVIGAAGKTGRAVTRALLARGVTVRAAVRPGSSSAVYAGVPGPGTDAAPEVHTVPVDLESGAGLPVAMAGVSGVYHLAPNVHPDEVGIARRVAEAAVAEGVSRFAFHSVLHPDDASMPHHLRKAEAEREIRSFVRTATVLRPAAYHQNLVDAALAGRMVVPYSLDSAFTNVDLDDVAEVAALVLCDGRLEDETLDLAGPEALTVREMAARATAVLGRPVEAAELSRDTWTTGPGASLTAQARDDLLAMFRSYDRDGLVGGVGTLRDLLGREPRTWTDVLADAATA</sequence>
<comment type="caution">
    <text evidence="2">The sequence shown here is derived from an EMBL/GenBank/DDBJ whole genome shotgun (WGS) entry which is preliminary data.</text>
</comment>
<dbReference type="EMBL" id="BKBA01000003">
    <property type="protein sequence ID" value="GEQ12437.1"/>
    <property type="molecule type" value="Genomic_DNA"/>
</dbReference>
<dbReference type="PANTHER" id="PTHR43162">
    <property type="match status" value="1"/>
</dbReference>
<dbReference type="Proteomes" id="UP000321793">
    <property type="component" value="Unassembled WGS sequence"/>
</dbReference>
<keyword evidence="3" id="KW-1185">Reference proteome</keyword>
<dbReference type="AlphaFoldDB" id="A0A512SWX0"/>
<dbReference type="SUPFAM" id="SSF51735">
    <property type="entry name" value="NAD(P)-binding Rossmann-fold domains"/>
    <property type="match status" value="1"/>
</dbReference>